<dbReference type="Gene3D" id="3.30.540.10">
    <property type="entry name" value="Fructose-1,6-Bisphosphatase, subunit A, domain 1"/>
    <property type="match status" value="1"/>
</dbReference>
<dbReference type="PRINTS" id="PR01959">
    <property type="entry name" value="SBIMPHPHTASE"/>
</dbReference>
<evidence type="ECO:0000256" key="4">
    <source>
        <dbReference type="ARBA" id="ARBA00013106"/>
    </source>
</evidence>
<keyword evidence="8 9" id="KW-0460">Magnesium</keyword>
<keyword evidence="13" id="KW-1185">Reference proteome</keyword>
<dbReference type="EC" id="3.1.3.25" evidence="4 10"/>
<evidence type="ECO:0000256" key="2">
    <source>
        <dbReference type="ARBA" id="ARBA00001946"/>
    </source>
</evidence>
<evidence type="ECO:0000256" key="1">
    <source>
        <dbReference type="ARBA" id="ARBA00001033"/>
    </source>
</evidence>
<evidence type="ECO:0000313" key="13">
    <source>
        <dbReference type="Proteomes" id="UP000033608"/>
    </source>
</evidence>
<dbReference type="FunFam" id="3.30.540.10:FF:000003">
    <property type="entry name" value="Inositol-1-monophosphatase"/>
    <property type="match status" value="1"/>
</dbReference>
<feature type="binding site" evidence="9">
    <location>
        <position position="80"/>
    </location>
    <ligand>
        <name>Mg(2+)</name>
        <dbReference type="ChEBI" id="CHEBI:18420"/>
        <label>1</label>
        <note>catalytic</note>
    </ligand>
</feature>
<feature type="binding site" evidence="9">
    <location>
        <position position="96"/>
    </location>
    <ligand>
        <name>Mg(2+)</name>
        <dbReference type="ChEBI" id="CHEBI:18420"/>
        <label>1</label>
        <note>catalytic</note>
    </ligand>
</feature>
<dbReference type="Proteomes" id="UP000184533">
    <property type="component" value="Unassembled WGS sequence"/>
</dbReference>
<name>A0A0F5LU80_9HYPH</name>
<feature type="binding site" evidence="9">
    <location>
        <position position="220"/>
    </location>
    <ligand>
        <name>Mg(2+)</name>
        <dbReference type="ChEBI" id="CHEBI:18420"/>
        <label>2</label>
    </ligand>
</feature>
<sequence length="280" mass="29368">MTTRLAQTIDQAGLDAREALCRDMAISAGRVALAGYTRREGAQIGMKGPQDFLTETDGAVEQHLKSRIAAAFPDDAFLGEESGGAIGTDIWVVDPIDGTANFARQIPHYCISIAFVSNGRVELGAIYNPSINEFYFARRGRGAEKNGQPIRVADTRDYSAACVELGWSNRVPMAQYLAALTELLEQGANVRRGASGALGLAYVAEGRSDAYAELHMHAWDCLAGLLLVEEAGGVVGPFLDKDGLASGGGVLAAAPGIGGLMSRATGIELAAPAKAWAQAV</sequence>
<dbReference type="InterPro" id="IPR020583">
    <property type="entry name" value="Inositol_monoP_metal-BS"/>
</dbReference>
<dbReference type="PRINTS" id="PR00377">
    <property type="entry name" value="IMPHPHTASES"/>
</dbReference>
<feature type="binding site" evidence="9">
    <location>
        <position position="94"/>
    </location>
    <ligand>
        <name>Mg(2+)</name>
        <dbReference type="ChEBI" id="CHEBI:18420"/>
        <label>1</label>
        <note>catalytic</note>
    </ligand>
</feature>
<dbReference type="InterPro" id="IPR022337">
    <property type="entry name" value="Inositol_monophosphatase_SuhB"/>
</dbReference>
<feature type="binding site" evidence="9">
    <location>
        <position position="97"/>
    </location>
    <ligand>
        <name>Mg(2+)</name>
        <dbReference type="ChEBI" id="CHEBI:18420"/>
        <label>1</label>
        <note>catalytic</note>
    </ligand>
</feature>
<reference evidence="11 13" key="1">
    <citation type="submission" date="2015-03" db="EMBL/GenBank/DDBJ databases">
        <authorList>
            <person name="Hassan Y.I."/>
            <person name="Lepp D."/>
            <person name="Zhou T."/>
        </authorList>
    </citation>
    <scope>NUCLEOTIDE SEQUENCE [LARGE SCALE GENOMIC DNA]</scope>
    <source>
        <strain evidence="11 13">DSM 17137</strain>
    </source>
</reference>
<gene>
    <name evidence="12" type="ORF">SAMN02745223_01567</name>
    <name evidence="11" type="ORF">VW29_04845</name>
</gene>
<dbReference type="RefSeq" id="WP_046134177.1">
    <property type="nucleotide sequence ID" value="NZ_FQVC01000004.1"/>
</dbReference>
<evidence type="ECO:0000313" key="12">
    <source>
        <dbReference type="EMBL" id="SHF01261.1"/>
    </source>
</evidence>
<dbReference type="AlphaFoldDB" id="A0A0F5LU80"/>
<dbReference type="OrthoDB" id="9785695at2"/>
<evidence type="ECO:0000313" key="14">
    <source>
        <dbReference type="Proteomes" id="UP000184533"/>
    </source>
</evidence>
<evidence type="ECO:0000256" key="8">
    <source>
        <dbReference type="ARBA" id="ARBA00022842"/>
    </source>
</evidence>
<evidence type="ECO:0000256" key="10">
    <source>
        <dbReference type="RuleBase" id="RU364068"/>
    </source>
</evidence>
<reference evidence="12 14" key="2">
    <citation type="submission" date="2016-11" db="EMBL/GenBank/DDBJ databases">
        <authorList>
            <person name="Jaros S."/>
            <person name="Januszkiewicz K."/>
            <person name="Wedrychowicz H."/>
        </authorList>
    </citation>
    <scope>NUCLEOTIDE SEQUENCE [LARGE SCALE GENOMIC DNA]</scope>
    <source>
        <strain evidence="12 14">DSM 17137</strain>
    </source>
</reference>
<dbReference type="PROSITE" id="PS00629">
    <property type="entry name" value="IMP_1"/>
    <property type="match status" value="1"/>
</dbReference>
<dbReference type="SUPFAM" id="SSF56655">
    <property type="entry name" value="Carbohydrate phosphatase"/>
    <property type="match status" value="1"/>
</dbReference>
<dbReference type="InterPro" id="IPR000760">
    <property type="entry name" value="Inositol_monophosphatase-like"/>
</dbReference>
<comment type="cofactor">
    <cofactor evidence="2 9 10">
        <name>Mg(2+)</name>
        <dbReference type="ChEBI" id="CHEBI:18420"/>
    </cofactor>
</comment>
<protein>
    <recommendedName>
        <fullName evidence="5 10">Inositol-1-monophosphatase</fullName>
        <ecNumber evidence="4 10">3.1.3.25</ecNumber>
    </recommendedName>
</protein>
<dbReference type="EMBL" id="LAJF01000043">
    <property type="protein sequence ID" value="KKB85940.1"/>
    <property type="molecule type" value="Genomic_DNA"/>
</dbReference>
<organism evidence="11 13">
    <name type="scientific">Devosia limi DSM 17137</name>
    <dbReference type="NCBI Taxonomy" id="1121477"/>
    <lineage>
        <taxon>Bacteria</taxon>
        <taxon>Pseudomonadati</taxon>
        <taxon>Pseudomonadota</taxon>
        <taxon>Alphaproteobacteria</taxon>
        <taxon>Hyphomicrobiales</taxon>
        <taxon>Devosiaceae</taxon>
        <taxon>Devosia</taxon>
    </lineage>
</organism>
<dbReference type="PANTHER" id="PTHR20854:SF4">
    <property type="entry name" value="INOSITOL-1-MONOPHOSPHATASE-RELATED"/>
    <property type="match status" value="1"/>
</dbReference>
<dbReference type="GO" id="GO:0006020">
    <property type="term" value="P:inositol metabolic process"/>
    <property type="evidence" value="ECO:0007669"/>
    <property type="project" value="TreeGrafter"/>
</dbReference>
<dbReference type="GO" id="GO:0007165">
    <property type="term" value="P:signal transduction"/>
    <property type="evidence" value="ECO:0007669"/>
    <property type="project" value="TreeGrafter"/>
</dbReference>
<dbReference type="PANTHER" id="PTHR20854">
    <property type="entry name" value="INOSITOL MONOPHOSPHATASE"/>
    <property type="match status" value="1"/>
</dbReference>
<dbReference type="EMBL" id="FQVC01000004">
    <property type="protein sequence ID" value="SHF01261.1"/>
    <property type="molecule type" value="Genomic_DNA"/>
</dbReference>
<accession>A0A0F5LU80</accession>
<proteinExistence type="inferred from homology"/>
<dbReference type="GO" id="GO:0008934">
    <property type="term" value="F:inositol monophosphate 1-phosphatase activity"/>
    <property type="evidence" value="ECO:0007669"/>
    <property type="project" value="InterPro"/>
</dbReference>
<dbReference type="STRING" id="1121477.SAMN02745223_01567"/>
<keyword evidence="6 9" id="KW-0479">Metal-binding</keyword>
<dbReference type="InterPro" id="IPR033942">
    <property type="entry name" value="IMPase"/>
</dbReference>
<comment type="similarity">
    <text evidence="3 10">Belongs to the inositol monophosphatase superfamily.</text>
</comment>
<dbReference type="GO" id="GO:0046872">
    <property type="term" value="F:metal ion binding"/>
    <property type="evidence" value="ECO:0007669"/>
    <property type="project" value="UniProtKB-KW"/>
</dbReference>
<comment type="catalytic activity">
    <reaction evidence="1 10">
        <text>a myo-inositol phosphate + H2O = myo-inositol + phosphate</text>
        <dbReference type="Rhea" id="RHEA:24056"/>
        <dbReference type="ChEBI" id="CHEBI:15377"/>
        <dbReference type="ChEBI" id="CHEBI:17268"/>
        <dbReference type="ChEBI" id="CHEBI:43474"/>
        <dbReference type="ChEBI" id="CHEBI:84139"/>
        <dbReference type="EC" id="3.1.3.25"/>
    </reaction>
</comment>
<evidence type="ECO:0000256" key="6">
    <source>
        <dbReference type="ARBA" id="ARBA00022723"/>
    </source>
</evidence>
<keyword evidence="7 10" id="KW-0378">Hydrolase</keyword>
<evidence type="ECO:0000256" key="5">
    <source>
        <dbReference type="ARBA" id="ARBA00019784"/>
    </source>
</evidence>
<dbReference type="PATRIC" id="fig|1121477.3.peg.2047"/>
<evidence type="ECO:0000256" key="7">
    <source>
        <dbReference type="ARBA" id="ARBA00022801"/>
    </source>
</evidence>
<evidence type="ECO:0000256" key="3">
    <source>
        <dbReference type="ARBA" id="ARBA00009759"/>
    </source>
</evidence>
<dbReference type="Pfam" id="PF00459">
    <property type="entry name" value="Inositol_P"/>
    <property type="match status" value="1"/>
</dbReference>
<dbReference type="Proteomes" id="UP000033608">
    <property type="component" value="Unassembled WGS sequence"/>
</dbReference>
<dbReference type="Gene3D" id="3.40.190.80">
    <property type="match status" value="1"/>
</dbReference>
<evidence type="ECO:0000256" key="9">
    <source>
        <dbReference type="PIRSR" id="PIRSR600760-2"/>
    </source>
</evidence>
<evidence type="ECO:0000313" key="11">
    <source>
        <dbReference type="EMBL" id="KKB85940.1"/>
    </source>
</evidence>
<dbReference type="CDD" id="cd01639">
    <property type="entry name" value="IMPase"/>
    <property type="match status" value="1"/>
</dbReference>